<comment type="caution">
    <text evidence="2">The sequence shown here is derived from an EMBL/GenBank/DDBJ whole genome shotgun (WGS) entry which is preliminary data.</text>
</comment>
<protein>
    <recommendedName>
        <fullName evidence="4">Aldolase</fullName>
    </recommendedName>
</protein>
<sequence>MMSHAIGPLIFEIARSEIGYTGQRPDEYASVILAAAIKEGYRGPVFLQGDHVQLNASHYKKDALRELQAVKALIQEELEAGFRNIDIDASTLVDLSKMQLEEQQKENYRVTAALTAYIRSLHIQETVSVGAEIGHIGGKNSTPEDLDAFMHGYTQAIGTQLPGISKISVQTGTSHGGVPLPDGRMAEVKLDFSVLERTGQVAREKYHIGGVVQHGASTLPDELFDQFPRHQTLEIHLATGFQNTLYASLPEELRTRMYQWAEHKCQGEWEEGWNKQQFIYKTRKKAFGPFKEQMWHLSKEEKQPIRKALEQQFRSLFEKLNVFNTQSILAKYV</sequence>
<dbReference type="RefSeq" id="WP_201375694.1">
    <property type="nucleotide sequence ID" value="NZ_BNJG01000003.1"/>
</dbReference>
<evidence type="ECO:0000313" key="2">
    <source>
        <dbReference type="EMBL" id="GHO59516.1"/>
    </source>
</evidence>
<evidence type="ECO:0000256" key="1">
    <source>
        <dbReference type="ARBA" id="ARBA00001947"/>
    </source>
</evidence>
<dbReference type="PANTHER" id="PTHR30304:SF0">
    <property type="entry name" value="D-TAGATOSE-1,6-BISPHOSPHATE ALDOLASE SUBUNIT GATY-RELATED"/>
    <property type="match status" value="1"/>
</dbReference>
<comment type="cofactor">
    <cofactor evidence="1">
        <name>Zn(2+)</name>
        <dbReference type="ChEBI" id="CHEBI:29105"/>
    </cofactor>
</comment>
<evidence type="ECO:0000313" key="3">
    <source>
        <dbReference type="Proteomes" id="UP000654345"/>
    </source>
</evidence>
<reference evidence="2 3" key="1">
    <citation type="journal article" date="2021" name="Int. J. Syst. Evol. Microbiol.">
        <title>Reticulibacter mediterranei gen. nov., sp. nov., within the new family Reticulibacteraceae fam. nov., and Ktedonospora formicarum gen. nov., sp. nov., Ktedonobacter robiniae sp. nov., Dictyobacter formicarum sp. nov. and Dictyobacter arantiisoli sp. nov., belonging to the class Ktedonobacteria.</title>
        <authorList>
            <person name="Yabe S."/>
            <person name="Zheng Y."/>
            <person name="Wang C.M."/>
            <person name="Sakai Y."/>
            <person name="Abe K."/>
            <person name="Yokota A."/>
            <person name="Donadio S."/>
            <person name="Cavaletti L."/>
            <person name="Monciardini P."/>
        </authorList>
    </citation>
    <scope>NUCLEOTIDE SEQUENCE [LARGE SCALE GENOMIC DNA]</scope>
    <source>
        <strain evidence="2 3">SOSP1-30</strain>
    </source>
</reference>
<dbReference type="EMBL" id="BNJG01000003">
    <property type="protein sequence ID" value="GHO59516.1"/>
    <property type="molecule type" value="Genomic_DNA"/>
</dbReference>
<dbReference type="Pfam" id="PF01116">
    <property type="entry name" value="F_bP_aldolase"/>
    <property type="match status" value="1"/>
</dbReference>
<evidence type="ECO:0008006" key="4">
    <source>
        <dbReference type="Google" id="ProtNLM"/>
    </source>
</evidence>
<keyword evidence="3" id="KW-1185">Reference proteome</keyword>
<dbReference type="Gene3D" id="3.20.20.70">
    <property type="entry name" value="Aldolase class I"/>
    <property type="match status" value="1"/>
</dbReference>
<proteinExistence type="predicted"/>
<dbReference type="Proteomes" id="UP000654345">
    <property type="component" value="Unassembled WGS sequence"/>
</dbReference>
<gene>
    <name evidence="2" type="ORF">KSB_79910</name>
</gene>
<dbReference type="InterPro" id="IPR013785">
    <property type="entry name" value="Aldolase_TIM"/>
</dbReference>
<organism evidence="2 3">
    <name type="scientific">Ktedonobacter robiniae</name>
    <dbReference type="NCBI Taxonomy" id="2778365"/>
    <lineage>
        <taxon>Bacteria</taxon>
        <taxon>Bacillati</taxon>
        <taxon>Chloroflexota</taxon>
        <taxon>Ktedonobacteria</taxon>
        <taxon>Ktedonobacterales</taxon>
        <taxon>Ktedonobacteraceae</taxon>
        <taxon>Ktedonobacter</taxon>
    </lineage>
</organism>
<dbReference type="SUPFAM" id="SSF51569">
    <property type="entry name" value="Aldolase"/>
    <property type="match status" value="1"/>
</dbReference>
<name>A0ABQ3V2W7_9CHLR</name>
<dbReference type="PANTHER" id="PTHR30304">
    <property type="entry name" value="D-TAGATOSE-1,6-BISPHOSPHATE ALDOLASE"/>
    <property type="match status" value="1"/>
</dbReference>
<accession>A0ABQ3V2W7</accession>
<dbReference type="InterPro" id="IPR000771">
    <property type="entry name" value="FBA_II"/>
</dbReference>
<dbReference type="InterPro" id="IPR050246">
    <property type="entry name" value="Class_II_FBP_aldolase"/>
</dbReference>